<dbReference type="Gene3D" id="1.50.40.10">
    <property type="entry name" value="Mitochondrial carrier domain"/>
    <property type="match status" value="1"/>
</dbReference>
<dbReference type="InterPro" id="IPR002113">
    <property type="entry name" value="ADT_euk_type"/>
</dbReference>
<keyword evidence="6 15" id="KW-0812">Transmembrane</keyword>
<dbReference type="PROSITE" id="PS50920">
    <property type="entry name" value="SOLCAR"/>
    <property type="match status" value="3"/>
</dbReference>
<protein>
    <submittedName>
        <fullName evidence="20">Uncharacterized protein</fullName>
    </submittedName>
</protein>
<dbReference type="GO" id="GO:1990544">
    <property type="term" value="P:mitochondrial ATP transmembrane transport"/>
    <property type="evidence" value="ECO:0007669"/>
    <property type="project" value="InterPro"/>
</dbReference>
<evidence type="ECO:0000256" key="3">
    <source>
        <dbReference type="ARBA" id="ARBA00011245"/>
    </source>
</evidence>
<dbReference type="GO" id="GO:0005743">
    <property type="term" value="C:mitochondrial inner membrane"/>
    <property type="evidence" value="ECO:0007669"/>
    <property type="project" value="UniProtKB-SubCell"/>
</dbReference>
<proteinExistence type="inferred from homology"/>
<evidence type="ECO:0000256" key="8">
    <source>
        <dbReference type="ARBA" id="ARBA00022792"/>
    </source>
</evidence>
<evidence type="ECO:0000259" key="19">
    <source>
        <dbReference type="PROSITE" id="PS51194"/>
    </source>
</evidence>
<evidence type="ECO:0000256" key="12">
    <source>
        <dbReference type="ARBA" id="ARBA00023136"/>
    </source>
</evidence>
<organism evidence="20 21">
    <name type="scientific">Antrodiella citrinella</name>
    <dbReference type="NCBI Taxonomy" id="2447956"/>
    <lineage>
        <taxon>Eukaryota</taxon>
        <taxon>Fungi</taxon>
        <taxon>Dikarya</taxon>
        <taxon>Basidiomycota</taxon>
        <taxon>Agaricomycotina</taxon>
        <taxon>Agaricomycetes</taxon>
        <taxon>Polyporales</taxon>
        <taxon>Steccherinaceae</taxon>
        <taxon>Antrodiella</taxon>
    </lineage>
</organism>
<keyword evidence="4" id="KW-0813">Transport</keyword>
<evidence type="ECO:0000313" key="21">
    <source>
        <dbReference type="Proteomes" id="UP000308730"/>
    </source>
</evidence>
<feature type="domain" description="Helicase C-terminal" evidence="19">
    <location>
        <begin position="485"/>
        <end position="667"/>
    </location>
</feature>
<dbReference type="EMBL" id="SGPM01000001">
    <property type="protein sequence ID" value="THH34038.1"/>
    <property type="molecule type" value="Genomic_DNA"/>
</dbReference>
<feature type="transmembrane region" description="Helical" evidence="17">
    <location>
        <begin position="113"/>
        <end position="136"/>
    </location>
</feature>
<keyword evidence="9" id="KW-0067">ATP-binding</keyword>
<evidence type="ECO:0000256" key="9">
    <source>
        <dbReference type="ARBA" id="ARBA00022806"/>
    </source>
</evidence>
<dbReference type="PRINTS" id="PR00927">
    <property type="entry name" value="ADPTRNSLCASE"/>
</dbReference>
<keyword evidence="21" id="KW-1185">Reference proteome</keyword>
<name>A0A4S4N7Q1_9APHY</name>
<dbReference type="GO" id="GO:0003677">
    <property type="term" value="F:DNA binding"/>
    <property type="evidence" value="ECO:0007669"/>
    <property type="project" value="InterPro"/>
</dbReference>
<feature type="transmembrane region" description="Helical" evidence="17">
    <location>
        <begin position="178"/>
        <end position="197"/>
    </location>
</feature>
<dbReference type="GO" id="GO:0005524">
    <property type="term" value="F:ATP binding"/>
    <property type="evidence" value="ECO:0007669"/>
    <property type="project" value="InterPro"/>
</dbReference>
<dbReference type="InterPro" id="IPR014001">
    <property type="entry name" value="Helicase_ATP-bd"/>
</dbReference>
<evidence type="ECO:0000256" key="2">
    <source>
        <dbReference type="ARBA" id="ARBA00006375"/>
    </source>
</evidence>
<keyword evidence="9" id="KW-0547">Nucleotide-binding</keyword>
<gene>
    <name evidence="20" type="ORF">EUX98_g144</name>
</gene>
<dbReference type="SUPFAM" id="SSF103506">
    <property type="entry name" value="Mitochondrial carrier"/>
    <property type="match status" value="1"/>
</dbReference>
<dbReference type="PANTHER" id="PTHR45635">
    <property type="entry name" value="ADP,ATP CARRIER PROTEIN 1-RELATED-RELATED"/>
    <property type="match status" value="1"/>
</dbReference>
<evidence type="ECO:0000256" key="14">
    <source>
        <dbReference type="ARBA" id="ARBA00045250"/>
    </source>
</evidence>
<evidence type="ECO:0000259" key="18">
    <source>
        <dbReference type="PROSITE" id="PS51192"/>
    </source>
</evidence>
<evidence type="ECO:0000256" key="6">
    <source>
        <dbReference type="ARBA" id="ARBA00022692"/>
    </source>
</evidence>
<comment type="caution">
    <text evidence="20">The sequence shown here is derived from an EMBL/GenBank/DDBJ whole genome shotgun (WGS) entry which is preliminary data.</text>
</comment>
<comment type="subcellular location">
    <subcellularLocation>
        <location evidence="1">Mitochondrion inner membrane</location>
        <topology evidence="1">Multi-pass membrane protein</topology>
    </subcellularLocation>
</comment>
<keyword evidence="9" id="KW-0378">Hydrolase</keyword>
<dbReference type="PROSITE" id="PS51192">
    <property type="entry name" value="HELICASE_ATP_BIND_1"/>
    <property type="match status" value="1"/>
</dbReference>
<dbReference type="SUPFAM" id="SSF52540">
    <property type="entry name" value="P-loop containing nucleoside triphosphate hydrolases"/>
    <property type="match status" value="1"/>
</dbReference>
<evidence type="ECO:0000256" key="10">
    <source>
        <dbReference type="ARBA" id="ARBA00022989"/>
    </source>
</evidence>
<keyword evidence="10 17" id="KW-1133">Transmembrane helix</keyword>
<comment type="function">
    <text evidence="14">ADP:ATP antiporter that mediates import of ADP into the mitochondrial matrix for ATP synthesis, and export of ATP out to fuel the cell. Cycles between the cytoplasmic-open state (c-state) and the matrix-open state (m-state): operates by the alternating access mechanism with a single substrate-binding site intermittently exposed to either the cytosolic (c-state) or matrix (m-state) side of the inner mitochondrial membrane.</text>
</comment>
<dbReference type="InterPro" id="IPR027417">
    <property type="entry name" value="P-loop_NTPase"/>
</dbReference>
<keyword evidence="12 15" id="KW-0472">Membrane</keyword>
<feature type="repeat" description="Solcar" evidence="15">
    <location>
        <begin position="215"/>
        <end position="301"/>
    </location>
</feature>
<dbReference type="PROSITE" id="PS51194">
    <property type="entry name" value="HELICASE_CTER"/>
    <property type="match status" value="1"/>
</dbReference>
<dbReference type="InterPro" id="IPR006935">
    <property type="entry name" value="Helicase/UvrB_N"/>
</dbReference>
<feature type="repeat" description="Solcar" evidence="15">
    <location>
        <begin position="115"/>
        <end position="207"/>
    </location>
</feature>
<dbReference type="PRINTS" id="PR00926">
    <property type="entry name" value="MITOCARRIER"/>
</dbReference>
<dbReference type="PANTHER" id="PTHR45635:SF14">
    <property type="entry name" value="ADP_ATP TRANSLOCASE"/>
    <property type="match status" value="1"/>
</dbReference>
<dbReference type="Pfam" id="PF04851">
    <property type="entry name" value="ResIII"/>
    <property type="match status" value="1"/>
</dbReference>
<feature type="domain" description="Helicase ATP-binding" evidence="18">
    <location>
        <begin position="310"/>
        <end position="486"/>
    </location>
</feature>
<evidence type="ECO:0000313" key="20">
    <source>
        <dbReference type="EMBL" id="THH34038.1"/>
    </source>
</evidence>
<dbReference type="GO" id="GO:0140021">
    <property type="term" value="P:mitochondrial ADP transmembrane transport"/>
    <property type="evidence" value="ECO:0007669"/>
    <property type="project" value="InterPro"/>
</dbReference>
<evidence type="ECO:0000256" key="17">
    <source>
        <dbReference type="SAM" id="Phobius"/>
    </source>
</evidence>
<dbReference type="Pfam" id="PF00271">
    <property type="entry name" value="Helicase_C"/>
    <property type="match status" value="1"/>
</dbReference>
<dbReference type="Proteomes" id="UP000308730">
    <property type="component" value="Unassembled WGS sequence"/>
</dbReference>
<dbReference type="Gene3D" id="3.40.50.300">
    <property type="entry name" value="P-loop containing nucleotide triphosphate hydrolases"/>
    <property type="match status" value="2"/>
</dbReference>
<feature type="repeat" description="Solcar" evidence="15">
    <location>
        <begin position="11"/>
        <end position="104"/>
    </location>
</feature>
<feature type="region of interest" description="Disordered" evidence="16">
    <location>
        <begin position="858"/>
        <end position="877"/>
    </location>
</feature>
<accession>A0A4S4N7Q1</accession>
<keyword evidence="7" id="KW-0677">Repeat</keyword>
<keyword evidence="8" id="KW-0999">Mitochondrion inner membrane</keyword>
<evidence type="ECO:0000256" key="15">
    <source>
        <dbReference type="PROSITE-ProRule" id="PRU00282"/>
    </source>
</evidence>
<dbReference type="Pfam" id="PF00153">
    <property type="entry name" value="Mito_carr"/>
    <property type="match status" value="3"/>
</dbReference>
<comment type="similarity">
    <text evidence="2">Belongs to the mitochondrial carrier (TC 2.A.29) family.</text>
</comment>
<evidence type="ECO:0000256" key="7">
    <source>
        <dbReference type="ARBA" id="ARBA00022737"/>
    </source>
</evidence>
<evidence type="ECO:0000256" key="11">
    <source>
        <dbReference type="ARBA" id="ARBA00023128"/>
    </source>
</evidence>
<evidence type="ECO:0000256" key="13">
    <source>
        <dbReference type="ARBA" id="ARBA00024143"/>
    </source>
</evidence>
<keyword evidence="11" id="KW-0496">Mitochondrion</keyword>
<dbReference type="GO" id="GO:0004386">
    <property type="term" value="F:helicase activity"/>
    <property type="evidence" value="ECO:0007669"/>
    <property type="project" value="UniProtKB-KW"/>
</dbReference>
<dbReference type="AlphaFoldDB" id="A0A4S4N7Q1"/>
<dbReference type="OrthoDB" id="270584at2759"/>
<comment type="subunit">
    <text evidence="3">Monomer.</text>
</comment>
<dbReference type="GO" id="GO:0016787">
    <property type="term" value="F:hydrolase activity"/>
    <property type="evidence" value="ECO:0007669"/>
    <property type="project" value="InterPro"/>
</dbReference>
<dbReference type="SMART" id="SM00487">
    <property type="entry name" value="DEXDc"/>
    <property type="match status" value="1"/>
</dbReference>
<keyword evidence="9" id="KW-0347">Helicase</keyword>
<reference evidence="20 21" key="1">
    <citation type="submission" date="2019-02" db="EMBL/GenBank/DDBJ databases">
        <title>Genome sequencing of the rare red list fungi Antrodiella citrinella (Flaviporus citrinellus).</title>
        <authorList>
            <person name="Buettner E."/>
            <person name="Kellner H."/>
        </authorList>
    </citation>
    <scope>NUCLEOTIDE SEQUENCE [LARGE SCALE GENOMIC DNA]</scope>
    <source>
        <strain evidence="20 21">DSM 108506</strain>
    </source>
</reference>
<dbReference type="InterPro" id="IPR023395">
    <property type="entry name" value="MCP_dom_sf"/>
</dbReference>
<dbReference type="InterPro" id="IPR002067">
    <property type="entry name" value="MCP"/>
</dbReference>
<comment type="catalytic activity">
    <reaction evidence="13">
        <text>ADP(in) + ATP(out) = ADP(out) + ATP(in)</text>
        <dbReference type="Rhea" id="RHEA:34999"/>
        <dbReference type="ChEBI" id="CHEBI:30616"/>
        <dbReference type="ChEBI" id="CHEBI:456216"/>
    </reaction>
    <physiologicalReaction direction="left-to-right" evidence="13">
        <dbReference type="Rhea" id="RHEA:35000"/>
    </physiologicalReaction>
</comment>
<dbReference type="InterPro" id="IPR018108">
    <property type="entry name" value="MCP_transmembrane"/>
</dbReference>
<feature type="transmembrane region" description="Helical" evidence="17">
    <location>
        <begin position="217"/>
        <end position="238"/>
    </location>
</feature>
<sequence>MADVKKGKTPKEFAIDFLMGGVSAAVAKTSAAPIERIKLLVQNQDEMIKQGRLASPYKGVVDCFGRTYREEGLVSLWRGNTANVIRYFPTQALNFAFKDYFKSLFGFKKQDGYWTWFAGNVASGGAAGASSLLFVYSLDYARTRLANDAKSAKGGGARQFNGLVDVYKKTLASDGLAGLYRGFVPSVVGIIVYRGLYFGVYDSLKPVVLVGNLEGSFLGSFLLGWGVTIGAGLASYPLDTIRRRMMMTSGSTTHYKSMFDAGSQIVAKEGAKSLFKGAGANILRGVAGAGVLSLYDKLQEVMFGKVYSGEALASGFSRVGVSLPTGSGKTTVFLSLLSRIASHNQASKSLVIVNNVELARQTAAQAKKLFPEWTVEIEQGKQYVATGEADMTVATYQTLLRPNRLAKFHPTNFKAVIVDEAHHAAAPSYRRILSKFHHAIKDPDESEDLPKDLNDDHAIPILGFSATFSRHDGLALGSVFEQIVYHRDFLEMIKEQWLCGVRFTTIHASLNLEDVTINSASGDFNATSLAHVINTDTLNKVVLQTWLDKAGVDARYIYSGTPTVERANLIADFKARKFPVLMNCAVLTEGTDIPNIDCIVVARPTRSRNLFTQMIGRDVSLEELEKRAETKSIALTTGLDDRPVVPEPKSITYIDHDDLSSLAADTSGAPHIRRLSPNAWVGCGEDIYILECMGKGHLRIEPVPPKDASNELEVISDEPRFRGVYTPASMPMVTAAILKISPFRRSQQILTAGNLAEAVKGCDTYAKKVVPSPLSLGLLQSAKWRRAEATEGQQAFLRKRMGNKLGGPTGDIERMTKGRAADLISRIKHGALVRGQRKAKAEQKGLALAAKEHKHRMKHHVQVGPLPGTPEASLGLS</sequence>
<dbReference type="SMART" id="SM00490">
    <property type="entry name" value="HELICc"/>
    <property type="match status" value="1"/>
</dbReference>
<evidence type="ECO:0000256" key="4">
    <source>
        <dbReference type="ARBA" id="ARBA00022448"/>
    </source>
</evidence>
<dbReference type="InterPro" id="IPR001650">
    <property type="entry name" value="Helicase_C-like"/>
</dbReference>
<dbReference type="FunFam" id="1.50.40.10:FF:000001">
    <property type="entry name" value="ADP,ATP carrier protein, mitochondrial"/>
    <property type="match status" value="1"/>
</dbReference>
<evidence type="ECO:0000256" key="16">
    <source>
        <dbReference type="SAM" id="MobiDB-lite"/>
    </source>
</evidence>
<keyword evidence="5" id="KW-0050">Antiport</keyword>
<evidence type="ECO:0000256" key="1">
    <source>
        <dbReference type="ARBA" id="ARBA00004448"/>
    </source>
</evidence>
<dbReference type="GO" id="GO:0005471">
    <property type="term" value="F:ATP:ADP antiporter activity"/>
    <property type="evidence" value="ECO:0007669"/>
    <property type="project" value="InterPro"/>
</dbReference>
<evidence type="ECO:0000256" key="5">
    <source>
        <dbReference type="ARBA" id="ARBA00022449"/>
    </source>
</evidence>